<name>A0A8S5PZD9_9CAUD</name>
<accession>A0A8S5PZD9</accession>
<proteinExistence type="predicted"/>
<sequence length="73" mass="8331">MSRFTLEQGVRISHIHEENQDSILCCTTNRATKINSMQRIQLNNDYNTCFDGSITLPTLVSPIEEGQLESIKF</sequence>
<organism evidence="1">
    <name type="scientific">Myoviridae sp. ctBtT5</name>
    <dbReference type="NCBI Taxonomy" id="2825048"/>
    <lineage>
        <taxon>Viruses</taxon>
        <taxon>Duplodnaviria</taxon>
        <taxon>Heunggongvirae</taxon>
        <taxon>Uroviricota</taxon>
        <taxon>Caudoviricetes</taxon>
    </lineage>
</organism>
<evidence type="ECO:0000313" key="1">
    <source>
        <dbReference type="EMBL" id="DAE11977.1"/>
    </source>
</evidence>
<dbReference type="EMBL" id="BK015540">
    <property type="protein sequence ID" value="DAE11977.1"/>
    <property type="molecule type" value="Genomic_DNA"/>
</dbReference>
<protein>
    <submittedName>
        <fullName evidence="1">Uncharacterized protein</fullName>
    </submittedName>
</protein>
<reference evidence="1" key="1">
    <citation type="journal article" date="2021" name="Proc. Natl. Acad. Sci. U.S.A.">
        <title>A Catalog of Tens of Thousands of Viruses from Human Metagenomes Reveals Hidden Associations with Chronic Diseases.</title>
        <authorList>
            <person name="Tisza M.J."/>
            <person name="Buck C.B."/>
        </authorList>
    </citation>
    <scope>NUCLEOTIDE SEQUENCE</scope>
    <source>
        <strain evidence="1">CtBtT5</strain>
    </source>
</reference>